<comment type="catalytic activity">
    <reaction evidence="6">
        <text>dopamine + (9Z)-octadecenoyl-CoA = N-(9Z-octadecanoyl)-dopamine + CoA + H(+)</text>
        <dbReference type="Rhea" id="RHEA:51380"/>
        <dbReference type="ChEBI" id="CHEBI:15378"/>
        <dbReference type="ChEBI" id="CHEBI:31883"/>
        <dbReference type="ChEBI" id="CHEBI:57287"/>
        <dbReference type="ChEBI" id="CHEBI:57387"/>
        <dbReference type="ChEBI" id="CHEBI:59905"/>
    </reaction>
    <physiologicalReaction direction="left-to-right" evidence="6">
        <dbReference type="Rhea" id="RHEA:51381"/>
    </physiologicalReaction>
</comment>
<dbReference type="EMBL" id="OU898276">
    <property type="protein sequence ID" value="CAG9826746.1"/>
    <property type="molecule type" value="Genomic_DNA"/>
</dbReference>
<comment type="catalytic activity">
    <reaction evidence="12">
        <text>dopamine + hexadecanoyl-CoA = N-hexadecanoyl-dopamine + CoA + H(+)</text>
        <dbReference type="Rhea" id="RHEA:51376"/>
        <dbReference type="ChEBI" id="CHEBI:15378"/>
        <dbReference type="ChEBI" id="CHEBI:57287"/>
        <dbReference type="ChEBI" id="CHEBI:57379"/>
        <dbReference type="ChEBI" id="CHEBI:59905"/>
        <dbReference type="ChEBI" id="CHEBI:134058"/>
    </reaction>
    <physiologicalReaction direction="left-to-right" evidence="12">
        <dbReference type="Rhea" id="RHEA:51377"/>
    </physiologicalReaction>
</comment>
<gene>
    <name evidence="15" type="ORF">DIABBA_LOCUS832</name>
</gene>
<comment type="catalytic activity">
    <reaction evidence="13">
        <text>serotonin + acetyl-CoA = N-acetylserotonin + CoA + H(+)</text>
        <dbReference type="Rhea" id="RHEA:25217"/>
        <dbReference type="ChEBI" id="CHEBI:15378"/>
        <dbReference type="ChEBI" id="CHEBI:17697"/>
        <dbReference type="ChEBI" id="CHEBI:57287"/>
        <dbReference type="ChEBI" id="CHEBI:57288"/>
        <dbReference type="ChEBI" id="CHEBI:350546"/>
        <dbReference type="EC" id="2.3.1.87"/>
    </reaction>
    <physiologicalReaction direction="left-to-right" evidence="13">
        <dbReference type="Rhea" id="RHEA:25218"/>
    </physiologicalReaction>
</comment>
<evidence type="ECO:0000256" key="9">
    <source>
        <dbReference type="ARBA" id="ARBA00051711"/>
    </source>
</evidence>
<organism evidence="15 16">
    <name type="scientific">Diabrotica balteata</name>
    <name type="common">Banded cucumber beetle</name>
    <dbReference type="NCBI Taxonomy" id="107213"/>
    <lineage>
        <taxon>Eukaryota</taxon>
        <taxon>Metazoa</taxon>
        <taxon>Ecdysozoa</taxon>
        <taxon>Arthropoda</taxon>
        <taxon>Hexapoda</taxon>
        <taxon>Insecta</taxon>
        <taxon>Pterygota</taxon>
        <taxon>Neoptera</taxon>
        <taxon>Endopterygota</taxon>
        <taxon>Coleoptera</taxon>
        <taxon>Polyphaga</taxon>
        <taxon>Cucujiformia</taxon>
        <taxon>Chrysomeloidea</taxon>
        <taxon>Chrysomelidae</taxon>
        <taxon>Galerucinae</taxon>
        <taxon>Diabroticina</taxon>
        <taxon>Diabroticites</taxon>
        <taxon>Diabrotica</taxon>
    </lineage>
</organism>
<evidence type="ECO:0000256" key="2">
    <source>
        <dbReference type="ARBA" id="ARBA00023315"/>
    </source>
</evidence>
<keyword evidence="2" id="KW-0012">Acyltransferase</keyword>
<evidence type="ECO:0000256" key="5">
    <source>
        <dbReference type="ARBA" id="ARBA00039114"/>
    </source>
</evidence>
<dbReference type="Gene3D" id="3.40.630.30">
    <property type="match status" value="1"/>
</dbReference>
<dbReference type="Proteomes" id="UP001153709">
    <property type="component" value="Chromosome 1"/>
</dbReference>
<evidence type="ECO:0000313" key="16">
    <source>
        <dbReference type="Proteomes" id="UP001153709"/>
    </source>
</evidence>
<dbReference type="OrthoDB" id="41532at2759"/>
<dbReference type="PANTHER" id="PTHR20905:SF1">
    <property type="entry name" value="AT07410P-RELATED"/>
    <property type="match status" value="1"/>
</dbReference>
<comment type="catalytic activity">
    <reaction evidence="8">
        <text>serotonin + (5Z,8Z,11Z,14Z)-eicosatetraenoyl-CoA = N-[(5Z,8Z,11Z,14Z)-eicosatetraenoyl]-serotonin + CoA + H(+)</text>
        <dbReference type="Rhea" id="RHEA:51396"/>
        <dbReference type="ChEBI" id="CHEBI:15378"/>
        <dbReference type="ChEBI" id="CHEBI:57287"/>
        <dbReference type="ChEBI" id="CHEBI:57368"/>
        <dbReference type="ChEBI" id="CHEBI:132255"/>
        <dbReference type="ChEBI" id="CHEBI:350546"/>
    </reaction>
    <physiologicalReaction direction="left-to-right" evidence="8">
        <dbReference type="Rhea" id="RHEA:51397"/>
    </physiologicalReaction>
</comment>
<keyword evidence="1" id="KW-0808">Transferase</keyword>
<evidence type="ECO:0000256" key="1">
    <source>
        <dbReference type="ARBA" id="ARBA00022679"/>
    </source>
</evidence>
<comment type="catalytic activity">
    <reaction evidence="9">
        <text>dopamine + acetyl-CoA = N-acetyldopamine + CoA + H(+)</text>
        <dbReference type="Rhea" id="RHEA:51388"/>
        <dbReference type="ChEBI" id="CHEBI:15378"/>
        <dbReference type="ChEBI" id="CHEBI:57287"/>
        <dbReference type="ChEBI" id="CHEBI:57288"/>
        <dbReference type="ChEBI" id="CHEBI:59905"/>
        <dbReference type="ChEBI" id="CHEBI:125678"/>
    </reaction>
    <physiologicalReaction direction="left-to-right" evidence="9">
        <dbReference type="Rhea" id="RHEA:51389"/>
    </physiologicalReaction>
</comment>
<dbReference type="SUPFAM" id="SSF55729">
    <property type="entry name" value="Acyl-CoA N-acyltransferases (Nat)"/>
    <property type="match status" value="1"/>
</dbReference>
<evidence type="ECO:0000313" key="15">
    <source>
        <dbReference type="EMBL" id="CAG9826746.1"/>
    </source>
</evidence>
<dbReference type="InterPro" id="IPR000182">
    <property type="entry name" value="GNAT_dom"/>
</dbReference>
<dbReference type="Pfam" id="PF00583">
    <property type="entry name" value="Acetyltransf_1"/>
    <property type="match status" value="1"/>
</dbReference>
<feature type="domain" description="N-acetyltransferase" evidence="14">
    <location>
        <begin position="7"/>
        <end position="204"/>
    </location>
</feature>
<evidence type="ECO:0000256" key="7">
    <source>
        <dbReference type="ARBA" id="ARBA00050849"/>
    </source>
</evidence>
<evidence type="ECO:0000256" key="4">
    <source>
        <dbReference type="ARBA" id="ARBA00038182"/>
    </source>
</evidence>
<comment type="catalytic activity">
    <reaction evidence="7">
        <text>serotonin + octadecanoyl-CoA = N-octadecanoyl-serotonin + CoA + H(+)</text>
        <dbReference type="Rhea" id="RHEA:51400"/>
        <dbReference type="ChEBI" id="CHEBI:15378"/>
        <dbReference type="ChEBI" id="CHEBI:57287"/>
        <dbReference type="ChEBI" id="CHEBI:57394"/>
        <dbReference type="ChEBI" id="CHEBI:134065"/>
        <dbReference type="ChEBI" id="CHEBI:350546"/>
    </reaction>
    <physiologicalReaction direction="left-to-right" evidence="7">
        <dbReference type="Rhea" id="RHEA:51401"/>
    </physiologicalReaction>
</comment>
<comment type="catalytic activity">
    <reaction evidence="11">
        <text>serotonin + hexadecanoyl-CoA = N-hexadecanoyl-serotonin + CoA + H(+)</text>
        <dbReference type="Rhea" id="RHEA:51384"/>
        <dbReference type="ChEBI" id="CHEBI:15378"/>
        <dbReference type="ChEBI" id="CHEBI:57287"/>
        <dbReference type="ChEBI" id="CHEBI:57379"/>
        <dbReference type="ChEBI" id="CHEBI:134059"/>
        <dbReference type="ChEBI" id="CHEBI:350546"/>
    </reaction>
    <physiologicalReaction direction="left-to-right" evidence="11">
        <dbReference type="Rhea" id="RHEA:51385"/>
    </physiologicalReaction>
</comment>
<evidence type="ECO:0000256" key="3">
    <source>
        <dbReference type="ARBA" id="ARBA00037926"/>
    </source>
</evidence>
<comment type="pathway">
    <text evidence="3">Aromatic compound metabolism; melatonin biosynthesis; melatonin from serotonin: step 1/2.</text>
</comment>
<dbReference type="PANTHER" id="PTHR20905">
    <property type="entry name" value="N-ACETYLTRANSFERASE-RELATED"/>
    <property type="match status" value="1"/>
</dbReference>
<name>A0A9N9X6H9_DIABA</name>
<comment type="catalytic activity">
    <reaction evidence="10">
        <text>serotonin + (9Z)-octadecenoyl-CoA = N-(9Z-octadecenoyl)-serotonin + CoA + H(+)</text>
        <dbReference type="Rhea" id="RHEA:51392"/>
        <dbReference type="ChEBI" id="CHEBI:15378"/>
        <dbReference type="ChEBI" id="CHEBI:57287"/>
        <dbReference type="ChEBI" id="CHEBI:57387"/>
        <dbReference type="ChEBI" id="CHEBI:134064"/>
        <dbReference type="ChEBI" id="CHEBI:350546"/>
    </reaction>
    <physiologicalReaction direction="left-to-right" evidence="10">
        <dbReference type="Rhea" id="RHEA:51393"/>
    </physiologicalReaction>
</comment>
<evidence type="ECO:0000256" key="8">
    <source>
        <dbReference type="ARBA" id="ARBA00051284"/>
    </source>
</evidence>
<dbReference type="EC" id="2.3.1.87" evidence="5"/>
<proteinExistence type="inferred from homology"/>
<sequence>MGENEDVKIRLARADEEEAVRDHLRAFFYKQEPCCESVGVVTEDRLICHDLESFTLQDFNNGLNLIAEHNGRIVGVCINALLEKDKFEFEEYPVTDERFVKVLRMLEYAEREVDLFKRYPDVNKILSIFVLSVDASLRGKGIAKKLSNKAKELAKEHGAQIMFMECTSFFSAAVAKSLGYELIWSLDYENYKVNDEVVLKPAHPHKALQLFVYKL</sequence>
<protein>
    <recommendedName>
        <fullName evidence="5">aralkylamine N-acetyltransferase</fullName>
        <ecNumber evidence="5">2.3.1.87</ecNumber>
    </recommendedName>
</protein>
<evidence type="ECO:0000259" key="14">
    <source>
        <dbReference type="PROSITE" id="PS51186"/>
    </source>
</evidence>
<dbReference type="PROSITE" id="PS51186">
    <property type="entry name" value="GNAT"/>
    <property type="match status" value="1"/>
</dbReference>
<evidence type="ECO:0000256" key="11">
    <source>
        <dbReference type="ARBA" id="ARBA00052178"/>
    </source>
</evidence>
<dbReference type="CDD" id="cd04301">
    <property type="entry name" value="NAT_SF"/>
    <property type="match status" value="1"/>
</dbReference>
<dbReference type="FunFam" id="3.40.630.30:FF:000046">
    <property type="entry name" value="Dopamine N-acetyltransferase"/>
    <property type="match status" value="1"/>
</dbReference>
<evidence type="ECO:0000256" key="10">
    <source>
        <dbReference type="ARBA" id="ARBA00051823"/>
    </source>
</evidence>
<dbReference type="AlphaFoldDB" id="A0A9N9X6H9"/>
<reference evidence="15" key="1">
    <citation type="submission" date="2022-01" db="EMBL/GenBank/DDBJ databases">
        <authorList>
            <person name="King R."/>
        </authorList>
    </citation>
    <scope>NUCLEOTIDE SEQUENCE</scope>
</reference>
<dbReference type="InterPro" id="IPR016181">
    <property type="entry name" value="Acyl_CoA_acyltransferase"/>
</dbReference>
<keyword evidence="16" id="KW-1185">Reference proteome</keyword>
<accession>A0A9N9X6H9</accession>
<evidence type="ECO:0000256" key="13">
    <source>
        <dbReference type="ARBA" id="ARBA00052491"/>
    </source>
</evidence>
<evidence type="ECO:0000256" key="6">
    <source>
        <dbReference type="ARBA" id="ARBA00050189"/>
    </source>
</evidence>
<comment type="similarity">
    <text evidence="4">Belongs to the acetyltransferase family. AANAT subfamily.</text>
</comment>
<evidence type="ECO:0000256" key="12">
    <source>
        <dbReference type="ARBA" id="ARBA00052335"/>
    </source>
</evidence>
<dbReference type="GO" id="GO:0004059">
    <property type="term" value="F:aralkylamine N-acetyltransferase activity"/>
    <property type="evidence" value="ECO:0007669"/>
    <property type="project" value="UniProtKB-EC"/>
</dbReference>